<proteinExistence type="predicted"/>
<feature type="transmembrane region" description="Helical" evidence="1">
    <location>
        <begin position="23"/>
        <end position="41"/>
    </location>
</feature>
<feature type="transmembrane region" description="Helical" evidence="1">
    <location>
        <begin position="137"/>
        <end position="158"/>
    </location>
</feature>
<dbReference type="RefSeq" id="WP_254741773.1">
    <property type="nucleotide sequence ID" value="NZ_JANCLU010000009.1"/>
</dbReference>
<protein>
    <submittedName>
        <fullName evidence="2">HdeD family acid-resistance protein</fullName>
    </submittedName>
</protein>
<dbReference type="InterPro" id="IPR052712">
    <property type="entry name" value="Acid_resist_chaperone_HdeD"/>
</dbReference>
<dbReference type="Pfam" id="PF03729">
    <property type="entry name" value="DUF308"/>
    <property type="match status" value="1"/>
</dbReference>
<accession>A0ABT1LDM5</accession>
<dbReference type="InterPro" id="IPR005325">
    <property type="entry name" value="DUF308_memb"/>
</dbReference>
<gene>
    <name evidence="2" type="ORF">NK718_10960</name>
</gene>
<dbReference type="PANTHER" id="PTHR34989:SF1">
    <property type="entry name" value="PROTEIN HDED"/>
    <property type="match status" value="1"/>
</dbReference>
<keyword evidence="1" id="KW-0472">Membrane</keyword>
<name>A0ABT1LDM5_9HYPH</name>
<sequence length="190" mass="19431">MTNAAPVSAIGLGNGIGTLRAKWGWLVALGVLMALCGLFALGNAVLATFTVVIFAGAAMIVSGIGEIIHGFAVKTWSKFFLWVLVGLLYVVAGIVTVSMPLVSAVVLTLFVGAALIASGIVHIVLAFQMKEGAPWGWVALSGVVTLLLGVMILAGWPVSGLTVLGVFLGIDLLFTGASWIAVGLALRKAG</sequence>
<evidence type="ECO:0000313" key="3">
    <source>
        <dbReference type="Proteomes" id="UP001205890"/>
    </source>
</evidence>
<reference evidence="2 3" key="1">
    <citation type="submission" date="2022-07" db="EMBL/GenBank/DDBJ databases">
        <authorList>
            <person name="Li W.-J."/>
            <person name="Deng Q.-Q."/>
        </authorList>
    </citation>
    <scope>NUCLEOTIDE SEQUENCE [LARGE SCALE GENOMIC DNA]</scope>
    <source>
        <strain evidence="2 3">SYSU M60028</strain>
    </source>
</reference>
<comment type="caution">
    <text evidence="2">The sequence shown here is derived from an EMBL/GenBank/DDBJ whole genome shotgun (WGS) entry which is preliminary data.</text>
</comment>
<evidence type="ECO:0000313" key="2">
    <source>
        <dbReference type="EMBL" id="MCP8939036.1"/>
    </source>
</evidence>
<organism evidence="2 3">
    <name type="scientific">Alsobacter ponti</name>
    <dbReference type="NCBI Taxonomy" id="2962936"/>
    <lineage>
        <taxon>Bacteria</taxon>
        <taxon>Pseudomonadati</taxon>
        <taxon>Pseudomonadota</taxon>
        <taxon>Alphaproteobacteria</taxon>
        <taxon>Hyphomicrobiales</taxon>
        <taxon>Alsobacteraceae</taxon>
        <taxon>Alsobacter</taxon>
    </lineage>
</organism>
<feature type="transmembrane region" description="Helical" evidence="1">
    <location>
        <begin position="164"/>
        <end position="186"/>
    </location>
</feature>
<dbReference type="EMBL" id="JANCLU010000009">
    <property type="protein sequence ID" value="MCP8939036.1"/>
    <property type="molecule type" value="Genomic_DNA"/>
</dbReference>
<dbReference type="Proteomes" id="UP001205890">
    <property type="component" value="Unassembled WGS sequence"/>
</dbReference>
<keyword evidence="1" id="KW-0812">Transmembrane</keyword>
<keyword evidence="1" id="KW-1133">Transmembrane helix</keyword>
<feature type="transmembrane region" description="Helical" evidence="1">
    <location>
        <begin position="79"/>
        <end position="99"/>
    </location>
</feature>
<feature type="transmembrane region" description="Helical" evidence="1">
    <location>
        <begin position="47"/>
        <end position="67"/>
    </location>
</feature>
<feature type="transmembrane region" description="Helical" evidence="1">
    <location>
        <begin position="105"/>
        <end position="125"/>
    </location>
</feature>
<dbReference type="PANTHER" id="PTHR34989">
    <property type="entry name" value="PROTEIN HDED"/>
    <property type="match status" value="1"/>
</dbReference>
<keyword evidence="3" id="KW-1185">Reference proteome</keyword>
<evidence type="ECO:0000256" key="1">
    <source>
        <dbReference type="SAM" id="Phobius"/>
    </source>
</evidence>